<sequence length="365" mass="39543">MTKSQLRTFLKAAFAGTALFAGAASAQEACTNYTVADGDTLATIALAAYGVSDYQNIFNANRSVINNPNLLNRGLVLQLPCLDGSLPNGLSADAVIQQQEQFAAARPTNTAYQPPIRIVTVSNWPPFASDELEGGGMFPRLATTALNRGENNRDFTISYVDDWDSHLSVLLPLGAFDVSLAWTTPDCSKDYVPGGDAATRCSYLSTVPAYETITAFYSLADSSYAQATSYEQFRGSRFCVAEGFPSVFLEENNVMPPALELVILGTPLDCMEAVLLGTADIASATPGLFDDLRSQLNITGEIVENPFVNYQTMLTFYADRSNPKAPEIIAMLNRGLNEMRESGEWYAVVSQALRAHNEALMADEQ</sequence>
<evidence type="ECO:0000313" key="4">
    <source>
        <dbReference type="Proteomes" id="UP000640583"/>
    </source>
</evidence>
<feature type="signal peptide" evidence="1">
    <location>
        <begin position="1"/>
        <end position="26"/>
    </location>
</feature>
<evidence type="ECO:0000313" key="3">
    <source>
        <dbReference type="EMBL" id="MBI1494828.1"/>
    </source>
</evidence>
<feature type="domain" description="LysM" evidence="2">
    <location>
        <begin position="31"/>
        <end position="79"/>
    </location>
</feature>
<keyword evidence="4" id="KW-1185">Reference proteome</keyword>
<gene>
    <name evidence="3" type="ORF">H1D41_14380</name>
</gene>
<dbReference type="SUPFAM" id="SSF53850">
    <property type="entry name" value="Periplasmic binding protein-like II"/>
    <property type="match status" value="1"/>
</dbReference>
<dbReference type="AlphaFoldDB" id="A0A8J7IKE1"/>
<evidence type="ECO:0000259" key="2">
    <source>
        <dbReference type="PROSITE" id="PS51782"/>
    </source>
</evidence>
<dbReference type="InterPro" id="IPR036779">
    <property type="entry name" value="LysM_dom_sf"/>
</dbReference>
<comment type="caution">
    <text evidence="3">The sequence shown here is derived from an EMBL/GenBank/DDBJ whole genome shotgun (WGS) entry which is preliminary data.</text>
</comment>
<keyword evidence="1" id="KW-0732">Signal</keyword>
<dbReference type="Gene3D" id="3.10.350.10">
    <property type="entry name" value="LysM domain"/>
    <property type="match status" value="1"/>
</dbReference>
<dbReference type="CDD" id="cd00118">
    <property type="entry name" value="LysM"/>
    <property type="match status" value="1"/>
</dbReference>
<accession>A0A8J7IKE1</accession>
<reference evidence="3" key="1">
    <citation type="submission" date="2020-10" db="EMBL/GenBank/DDBJ databases">
        <title>Paenihalocynthiibacter styelae gen. nov., sp. nov., isolated from stalked sea squirt Styela clava.</title>
        <authorList>
            <person name="Kim Y.-O."/>
            <person name="Yoon J.-H."/>
        </authorList>
    </citation>
    <scope>NUCLEOTIDE SEQUENCE</scope>
    <source>
        <strain evidence="3">MYP1-1</strain>
    </source>
</reference>
<dbReference type="Proteomes" id="UP000640583">
    <property type="component" value="Unassembled WGS sequence"/>
</dbReference>
<protein>
    <submittedName>
        <fullName evidence="3">LysM peptidoglycan-binding domain-containing protein</fullName>
    </submittedName>
</protein>
<dbReference type="Gene3D" id="3.40.190.10">
    <property type="entry name" value="Periplasmic binding protein-like II"/>
    <property type="match status" value="2"/>
</dbReference>
<dbReference type="EMBL" id="JADCKQ010000011">
    <property type="protein sequence ID" value="MBI1494828.1"/>
    <property type="molecule type" value="Genomic_DNA"/>
</dbReference>
<organism evidence="3 4">
    <name type="scientific">Halocynthiibacter styelae</name>
    <dbReference type="NCBI Taxonomy" id="2761955"/>
    <lineage>
        <taxon>Bacteria</taxon>
        <taxon>Pseudomonadati</taxon>
        <taxon>Pseudomonadota</taxon>
        <taxon>Alphaproteobacteria</taxon>
        <taxon>Rhodobacterales</taxon>
        <taxon>Paracoccaceae</taxon>
        <taxon>Halocynthiibacter</taxon>
    </lineage>
</organism>
<feature type="chain" id="PRO_5035259915" evidence="1">
    <location>
        <begin position="27"/>
        <end position="365"/>
    </location>
</feature>
<dbReference type="InterPro" id="IPR018392">
    <property type="entry name" value="LysM"/>
</dbReference>
<dbReference type="RefSeq" id="WP_228849566.1">
    <property type="nucleotide sequence ID" value="NZ_JADCKQ010000011.1"/>
</dbReference>
<dbReference type="PROSITE" id="PS51782">
    <property type="entry name" value="LYSM"/>
    <property type="match status" value="1"/>
</dbReference>
<name>A0A8J7IKE1_9RHOB</name>
<proteinExistence type="predicted"/>
<evidence type="ECO:0000256" key="1">
    <source>
        <dbReference type="SAM" id="SignalP"/>
    </source>
</evidence>